<evidence type="ECO:0000313" key="3">
    <source>
        <dbReference type="Proteomes" id="UP001165590"/>
    </source>
</evidence>
<feature type="compositionally biased region" description="Low complexity" evidence="1">
    <location>
        <begin position="1"/>
        <end position="10"/>
    </location>
</feature>
<dbReference type="InterPro" id="IPR053789">
    <property type="entry name" value="TraA-like"/>
</dbReference>
<dbReference type="NCBIfam" id="NF041213">
    <property type="entry name" value="plasmid_TraA"/>
    <property type="match status" value="1"/>
</dbReference>
<feature type="region of interest" description="Disordered" evidence="1">
    <location>
        <begin position="1"/>
        <end position="33"/>
    </location>
</feature>
<accession>A0ABT3VAQ9</accession>
<reference evidence="2" key="1">
    <citation type="journal article" date="2022" name="bioRxiv">
        <title>Discovery and biosynthetic assessment of Streptomyces ortus sp nov. isolated from a deep-sea sponge.</title>
        <authorList>
            <person name="Williams S.E."/>
        </authorList>
    </citation>
    <scope>NUCLEOTIDE SEQUENCE</scope>
    <source>
        <strain evidence="2">A15ISP2-DRY2</strain>
    </source>
</reference>
<comment type="caution">
    <text evidence="2">The sequence shown here is derived from an EMBL/GenBank/DDBJ whole genome shotgun (WGS) entry which is preliminary data.</text>
</comment>
<evidence type="ECO:0000313" key="2">
    <source>
        <dbReference type="EMBL" id="MCX4235408.1"/>
    </source>
</evidence>
<name>A0ABT3VAQ9_9ACTN</name>
<proteinExistence type="predicted"/>
<dbReference type="EMBL" id="JAIFZO010000002">
    <property type="protein sequence ID" value="MCX4235408.1"/>
    <property type="molecule type" value="Genomic_DNA"/>
</dbReference>
<evidence type="ECO:0000256" key="1">
    <source>
        <dbReference type="SAM" id="MobiDB-lite"/>
    </source>
</evidence>
<dbReference type="Proteomes" id="UP001165590">
    <property type="component" value="Unassembled WGS sequence"/>
</dbReference>
<keyword evidence="3" id="KW-1185">Reference proteome</keyword>
<sequence>MADNGSANRANNRRYRQAQSAARPRVNVNGGAGDKGNKFANAGAAAGGFMGALGGSIVPPINVTVNNNKNGARRGGGRSHAESLLPAPEFTSPAQVRNYCNTLRAAAVTLSIEVAMGAEILKGVLTSVPDPEGRAFGSRIRAAKVARKMQRSADALRDAAKNAASCYSTFQQQYEEEINRVRHRARKPQQPVMNWAQQ</sequence>
<dbReference type="RefSeq" id="WP_267028095.1">
    <property type="nucleotide sequence ID" value="NZ_JAIFZO010000002.1"/>
</dbReference>
<protein>
    <submittedName>
        <fullName evidence="2">Sporulation protein SsgA</fullName>
    </submittedName>
</protein>
<organism evidence="2 3">
    <name type="scientific">Streptomyces ortus</name>
    <dbReference type="NCBI Taxonomy" id="2867268"/>
    <lineage>
        <taxon>Bacteria</taxon>
        <taxon>Bacillati</taxon>
        <taxon>Actinomycetota</taxon>
        <taxon>Actinomycetes</taxon>
        <taxon>Kitasatosporales</taxon>
        <taxon>Streptomycetaceae</taxon>
        <taxon>Streptomyces</taxon>
    </lineage>
</organism>
<gene>
    <name evidence="2" type="ORF">K3769_22055</name>
</gene>